<evidence type="ECO:0000313" key="8">
    <source>
        <dbReference type="EMBL" id="KAJ8349041.1"/>
    </source>
</evidence>
<gene>
    <name evidence="8" type="ORF">SKAU_G00276300</name>
</gene>
<dbReference type="InterPro" id="IPR012337">
    <property type="entry name" value="RNaseH-like_sf"/>
</dbReference>
<dbReference type="Pfam" id="PF05699">
    <property type="entry name" value="Dimer_Tnp_hAT"/>
    <property type="match status" value="1"/>
</dbReference>
<dbReference type="OrthoDB" id="10057873at2759"/>
<evidence type="ECO:0000256" key="5">
    <source>
        <dbReference type="ARBA" id="ARBA00023242"/>
    </source>
</evidence>
<keyword evidence="2" id="KW-0479">Metal-binding</keyword>
<evidence type="ECO:0000259" key="7">
    <source>
        <dbReference type="Pfam" id="PF05699"/>
    </source>
</evidence>
<dbReference type="Proteomes" id="UP001152622">
    <property type="component" value="Chromosome 10"/>
</dbReference>
<accession>A0A9Q1F1B0</accession>
<evidence type="ECO:0000256" key="3">
    <source>
        <dbReference type="ARBA" id="ARBA00022771"/>
    </source>
</evidence>
<evidence type="ECO:0000256" key="4">
    <source>
        <dbReference type="ARBA" id="ARBA00022833"/>
    </source>
</evidence>
<dbReference type="EMBL" id="JAINUF010000010">
    <property type="protein sequence ID" value="KAJ8349041.1"/>
    <property type="molecule type" value="Genomic_DNA"/>
</dbReference>
<keyword evidence="4" id="KW-0862">Zinc</keyword>
<organism evidence="8 9">
    <name type="scientific">Synaphobranchus kaupii</name>
    <name type="common">Kaup's arrowtooth eel</name>
    <dbReference type="NCBI Taxonomy" id="118154"/>
    <lineage>
        <taxon>Eukaryota</taxon>
        <taxon>Metazoa</taxon>
        <taxon>Chordata</taxon>
        <taxon>Craniata</taxon>
        <taxon>Vertebrata</taxon>
        <taxon>Euteleostomi</taxon>
        <taxon>Actinopterygii</taxon>
        <taxon>Neopterygii</taxon>
        <taxon>Teleostei</taxon>
        <taxon>Anguilliformes</taxon>
        <taxon>Synaphobranchidae</taxon>
        <taxon>Synaphobranchus</taxon>
    </lineage>
</organism>
<keyword evidence="5" id="KW-0539">Nucleus</keyword>
<comment type="caution">
    <text evidence="8">The sequence shown here is derived from an EMBL/GenBank/DDBJ whole genome shotgun (WGS) entry which is preliminary data.</text>
</comment>
<comment type="subcellular location">
    <subcellularLocation>
        <location evidence="1">Nucleus</location>
    </subcellularLocation>
</comment>
<dbReference type="InterPro" id="IPR052035">
    <property type="entry name" value="ZnF_BED_domain_contain"/>
</dbReference>
<proteinExistence type="predicted"/>
<feature type="compositionally biased region" description="Basic and acidic residues" evidence="6">
    <location>
        <begin position="347"/>
        <end position="371"/>
    </location>
</feature>
<dbReference type="GO" id="GO:0008270">
    <property type="term" value="F:zinc ion binding"/>
    <property type="evidence" value="ECO:0007669"/>
    <property type="project" value="UniProtKB-KW"/>
</dbReference>
<dbReference type="PANTHER" id="PTHR46481">
    <property type="entry name" value="ZINC FINGER BED DOMAIN-CONTAINING PROTEIN 4"/>
    <property type="match status" value="1"/>
</dbReference>
<name>A0A9Q1F1B0_SYNKA</name>
<keyword evidence="9" id="KW-1185">Reference proteome</keyword>
<evidence type="ECO:0000256" key="6">
    <source>
        <dbReference type="SAM" id="MobiDB-lite"/>
    </source>
</evidence>
<evidence type="ECO:0000256" key="2">
    <source>
        <dbReference type="ARBA" id="ARBA00022723"/>
    </source>
</evidence>
<reference evidence="8" key="1">
    <citation type="journal article" date="2023" name="Science">
        <title>Genome structures resolve the early diversification of teleost fishes.</title>
        <authorList>
            <person name="Parey E."/>
            <person name="Louis A."/>
            <person name="Montfort J."/>
            <person name="Bouchez O."/>
            <person name="Roques C."/>
            <person name="Iampietro C."/>
            <person name="Lluch J."/>
            <person name="Castinel A."/>
            <person name="Donnadieu C."/>
            <person name="Desvignes T."/>
            <person name="Floi Bucao C."/>
            <person name="Jouanno E."/>
            <person name="Wen M."/>
            <person name="Mejri S."/>
            <person name="Dirks R."/>
            <person name="Jansen H."/>
            <person name="Henkel C."/>
            <person name="Chen W.J."/>
            <person name="Zahm M."/>
            <person name="Cabau C."/>
            <person name="Klopp C."/>
            <person name="Thompson A.W."/>
            <person name="Robinson-Rechavi M."/>
            <person name="Braasch I."/>
            <person name="Lecointre G."/>
            <person name="Bobe J."/>
            <person name="Postlethwait J.H."/>
            <person name="Berthelot C."/>
            <person name="Roest Crollius H."/>
            <person name="Guiguen Y."/>
        </authorList>
    </citation>
    <scope>NUCLEOTIDE SEQUENCE</scope>
    <source>
        <strain evidence="8">WJC10195</strain>
    </source>
</reference>
<dbReference type="AlphaFoldDB" id="A0A9Q1F1B0"/>
<feature type="domain" description="HAT C-terminal dimerisation" evidence="7">
    <location>
        <begin position="396"/>
        <end position="475"/>
    </location>
</feature>
<dbReference type="GO" id="GO:0005634">
    <property type="term" value="C:nucleus"/>
    <property type="evidence" value="ECO:0007669"/>
    <property type="project" value="UniProtKB-SubCell"/>
</dbReference>
<dbReference type="InterPro" id="IPR008906">
    <property type="entry name" value="HATC_C_dom"/>
</dbReference>
<feature type="region of interest" description="Disordered" evidence="6">
    <location>
        <begin position="342"/>
        <end position="371"/>
    </location>
</feature>
<evidence type="ECO:0000256" key="1">
    <source>
        <dbReference type="ARBA" id="ARBA00004123"/>
    </source>
</evidence>
<protein>
    <recommendedName>
        <fullName evidence="7">HAT C-terminal dimerisation domain-containing protein</fullName>
    </recommendedName>
</protein>
<keyword evidence="3" id="KW-0863">Zinc-finger</keyword>
<sequence length="480" mass="54169">MEFIALDDQPFSVVEDVGFRSLMEFLEPRYTLPSRRHFAEVCLPEIYNIVATHIHELLARDIPTISFTTDIWSSDVSPVSMLSLTAQWIDKDFNLMKAVLHSQEFTGTHSASAISDAFEKMFQTWKIDKTKVHAVVRDNARNMTKAMMDSGLASFGCMAHTLQLAVHDGVFSQRSISDAVAIGQKIVGHFKHSPLAYSRLQAVQIQLGMKAKRLQQDVSTRWNSTFYMLESLLEQKHALATCAADYDLPATLISSSEASAADVIPSVRALRRLLSKEADTDHGVKTTKTALLEAVNKRFDQIESDPIFCIATSLDPRYKDWYFDEDVKQRLRAILDAHLTPAAGAEDETHGRESADHPRSKRPRPDGARPSLHDMFEEILEENGPERPSTTASQQLDVFLAETPIPRGETALGYWRNNHLRFPELAQMARKYLCAPCTSTESERLFSSASHVLDEKRNRLSCNKAEMLIFVKKNMHLTKK</sequence>
<dbReference type="PANTHER" id="PTHR46481:SF10">
    <property type="entry name" value="ZINC FINGER BED DOMAIN-CONTAINING PROTEIN 39"/>
    <property type="match status" value="1"/>
</dbReference>
<dbReference type="GO" id="GO:0046983">
    <property type="term" value="F:protein dimerization activity"/>
    <property type="evidence" value="ECO:0007669"/>
    <property type="project" value="InterPro"/>
</dbReference>
<evidence type="ECO:0000313" key="9">
    <source>
        <dbReference type="Proteomes" id="UP001152622"/>
    </source>
</evidence>
<dbReference type="SUPFAM" id="SSF140996">
    <property type="entry name" value="Hermes dimerisation domain"/>
    <property type="match status" value="1"/>
</dbReference>
<dbReference type="SUPFAM" id="SSF53098">
    <property type="entry name" value="Ribonuclease H-like"/>
    <property type="match status" value="1"/>
</dbReference>